<protein>
    <recommendedName>
        <fullName evidence="3">Lipoprotein</fullName>
    </recommendedName>
</protein>
<sequence>MRTHRLLPVALALVAGACSDEPAAPLDPVAELAAQVRNTTAAYASADAAAADGFVVVSPCVATEAGGMGFHYLLESRLDEVVVDTAPELLLYAPAADGELELVGVEYMVLAPAWDAVNATPPTLLGNTFADHRAEEDRHGLPFPHYDLHFWTGRDNPSGIWEPYNPAVSCPSS</sequence>
<evidence type="ECO:0008006" key="3">
    <source>
        <dbReference type="Google" id="ProtNLM"/>
    </source>
</evidence>
<reference evidence="1 2" key="1">
    <citation type="submission" date="2024-02" db="EMBL/GenBank/DDBJ databases">
        <title>A novel Gemmatimonadota bacterium.</title>
        <authorList>
            <person name="Du Z.-J."/>
            <person name="Ye Y.-Q."/>
        </authorList>
    </citation>
    <scope>NUCLEOTIDE SEQUENCE [LARGE SCALE GENOMIC DNA]</scope>
    <source>
        <strain evidence="1 2">DH-20</strain>
    </source>
</reference>
<gene>
    <name evidence="1" type="ORF">WI372_00910</name>
</gene>
<organism evidence="1 2">
    <name type="scientific">Gaopeijia maritima</name>
    <dbReference type="NCBI Taxonomy" id="3119007"/>
    <lineage>
        <taxon>Bacteria</taxon>
        <taxon>Pseudomonadati</taxon>
        <taxon>Gemmatimonadota</taxon>
        <taxon>Longimicrobiia</taxon>
        <taxon>Gaopeijiales</taxon>
        <taxon>Gaopeijiaceae</taxon>
        <taxon>Gaopeijia</taxon>
    </lineage>
</organism>
<name>A0ABU9E5Z1_9BACT</name>
<dbReference type="EMBL" id="JBBHLI010000001">
    <property type="protein sequence ID" value="MEK9499538.1"/>
    <property type="molecule type" value="Genomic_DNA"/>
</dbReference>
<comment type="caution">
    <text evidence="1">The sequence shown here is derived from an EMBL/GenBank/DDBJ whole genome shotgun (WGS) entry which is preliminary data.</text>
</comment>
<evidence type="ECO:0000313" key="1">
    <source>
        <dbReference type="EMBL" id="MEK9499538.1"/>
    </source>
</evidence>
<dbReference type="RefSeq" id="WP_405276324.1">
    <property type="nucleotide sequence ID" value="NZ_JBBHLI010000001.1"/>
</dbReference>
<proteinExistence type="predicted"/>
<dbReference type="Proteomes" id="UP001484239">
    <property type="component" value="Unassembled WGS sequence"/>
</dbReference>
<keyword evidence="2" id="KW-1185">Reference proteome</keyword>
<accession>A0ABU9E5Z1</accession>
<evidence type="ECO:0000313" key="2">
    <source>
        <dbReference type="Proteomes" id="UP001484239"/>
    </source>
</evidence>
<dbReference type="PROSITE" id="PS51257">
    <property type="entry name" value="PROKAR_LIPOPROTEIN"/>
    <property type="match status" value="1"/>
</dbReference>